<feature type="region of interest" description="Disordered" evidence="1">
    <location>
        <begin position="144"/>
        <end position="190"/>
    </location>
</feature>
<evidence type="ECO:0000256" key="1">
    <source>
        <dbReference type="SAM" id="MobiDB-lite"/>
    </source>
</evidence>
<dbReference type="PROSITE" id="PS50914">
    <property type="entry name" value="BON"/>
    <property type="match status" value="1"/>
</dbReference>
<dbReference type="PANTHER" id="PTHR34606">
    <property type="entry name" value="BON DOMAIN-CONTAINING PROTEIN"/>
    <property type="match status" value="1"/>
</dbReference>
<dbReference type="Pfam" id="PF04972">
    <property type="entry name" value="BON"/>
    <property type="match status" value="1"/>
</dbReference>
<feature type="signal peptide" evidence="2">
    <location>
        <begin position="1"/>
        <end position="20"/>
    </location>
</feature>
<gene>
    <name evidence="4" type="ORF">SAMN05444167_1547</name>
</gene>
<evidence type="ECO:0000259" key="3">
    <source>
        <dbReference type="PROSITE" id="PS50914"/>
    </source>
</evidence>
<dbReference type="InterPro" id="IPR051686">
    <property type="entry name" value="Lipoprotein_DolP"/>
</dbReference>
<keyword evidence="2" id="KW-0732">Signal</keyword>
<feature type="region of interest" description="Disordered" evidence="1">
    <location>
        <begin position="202"/>
        <end position="231"/>
    </location>
</feature>
<proteinExistence type="predicted"/>
<protein>
    <submittedName>
        <fullName evidence="4">BON domain-containing protein</fullName>
    </submittedName>
</protein>
<evidence type="ECO:0000313" key="5">
    <source>
        <dbReference type="Proteomes" id="UP000182427"/>
    </source>
</evidence>
<feature type="compositionally biased region" description="Low complexity" evidence="1">
    <location>
        <begin position="153"/>
        <end position="166"/>
    </location>
</feature>
<dbReference type="EMBL" id="LT629690">
    <property type="protein sequence ID" value="SDF15258.1"/>
    <property type="molecule type" value="Genomic_DNA"/>
</dbReference>
<sequence length="463" mass="47398">MQWNLAARTLGSLAFAAVLAAPVAGFAQSQPASTATQSGKLSDAQVEADVLKAFAADNRLANQSINSSTVFGTVTLTGSVTDEASRTAAEQVASHVQGVQKVVSQLTVGAPATATADPADANMLPSDGSSLPAAQGQIIAAQHPQTDPANGNQQGYAQPQDGQQAASQMPDGDPNSYPLPGQENAPQQGAQRRLYYRDYQRQMAQQQQGGYPPQQQQGYAQQPQGQPGGVQVTVPDGTVLPVRINHWISSGNAQPGSTFDAFVTNDILAGGQIAIPRGATVEGTVVDAKGAGVLKGRGELTLQLTALNLGGQRIPLQSQPFVINGHDKSLQSVNSTLIGGAVGALFGAAIGGGTGAAIGAGVGGAAGLGTSAASGGGNANVPAEAMLQFRLVAPVQLVTVSEAEMQRLGGYAGPAGAYPQGGPGPYGRPYPAVGVGVYAAPYPYPYRYYRRGYYYGPGPYYRY</sequence>
<dbReference type="RefSeq" id="WP_083344621.1">
    <property type="nucleotide sequence ID" value="NZ_LT629690.1"/>
</dbReference>
<organism evidence="4 5">
    <name type="scientific">Terriglobus roseus</name>
    <dbReference type="NCBI Taxonomy" id="392734"/>
    <lineage>
        <taxon>Bacteria</taxon>
        <taxon>Pseudomonadati</taxon>
        <taxon>Acidobacteriota</taxon>
        <taxon>Terriglobia</taxon>
        <taxon>Terriglobales</taxon>
        <taxon>Acidobacteriaceae</taxon>
        <taxon>Terriglobus</taxon>
    </lineage>
</organism>
<accession>A0A1G7IRP4</accession>
<evidence type="ECO:0000313" key="4">
    <source>
        <dbReference type="EMBL" id="SDF15258.1"/>
    </source>
</evidence>
<dbReference type="AlphaFoldDB" id="A0A1G7IRP4"/>
<keyword evidence="5" id="KW-1185">Reference proteome</keyword>
<dbReference type="Proteomes" id="UP000182427">
    <property type="component" value="Chromosome I"/>
</dbReference>
<dbReference type="PANTHER" id="PTHR34606:SF15">
    <property type="entry name" value="BON DOMAIN-CONTAINING PROTEIN"/>
    <property type="match status" value="1"/>
</dbReference>
<evidence type="ECO:0000256" key="2">
    <source>
        <dbReference type="SAM" id="SignalP"/>
    </source>
</evidence>
<dbReference type="InterPro" id="IPR007055">
    <property type="entry name" value="BON_dom"/>
</dbReference>
<feature type="chain" id="PRO_5009241413" evidence="2">
    <location>
        <begin position="21"/>
        <end position="463"/>
    </location>
</feature>
<reference evidence="4 5" key="1">
    <citation type="submission" date="2016-10" db="EMBL/GenBank/DDBJ databases">
        <authorList>
            <person name="de Groot N.N."/>
        </authorList>
    </citation>
    <scope>NUCLEOTIDE SEQUENCE [LARGE SCALE GENOMIC DNA]</scope>
    <source>
        <strain evidence="4 5">GAS232</strain>
    </source>
</reference>
<dbReference type="Gene3D" id="3.30.1340.30">
    <property type="match status" value="1"/>
</dbReference>
<name>A0A1G7IRP4_9BACT</name>
<feature type="domain" description="BON" evidence="3">
    <location>
        <begin position="42"/>
        <end position="110"/>
    </location>
</feature>